<name>A0A7Y7B8Z2_STRMO</name>
<gene>
    <name evidence="15" type="primary">mycP</name>
    <name evidence="15" type="ORF">HG542_26675</name>
</gene>
<protein>
    <submittedName>
        <fullName evidence="15">Type VII secretion-associated serine protease mycosin</fullName>
    </submittedName>
</protein>
<dbReference type="InterPro" id="IPR023834">
    <property type="entry name" value="T7SS_pept_S8A_mycosin"/>
</dbReference>
<dbReference type="SUPFAM" id="SSF52743">
    <property type="entry name" value="Subtilisin-like"/>
    <property type="match status" value="1"/>
</dbReference>
<evidence type="ECO:0000256" key="5">
    <source>
        <dbReference type="ARBA" id="ARBA00022692"/>
    </source>
</evidence>
<dbReference type="AlphaFoldDB" id="A0A7Y7B8Z2"/>
<dbReference type="Proteomes" id="UP000587462">
    <property type="component" value="Unassembled WGS sequence"/>
</dbReference>
<dbReference type="InterPro" id="IPR036852">
    <property type="entry name" value="Peptidase_S8/S53_dom_sf"/>
</dbReference>
<evidence type="ECO:0000313" key="16">
    <source>
        <dbReference type="Proteomes" id="UP000587462"/>
    </source>
</evidence>
<evidence type="ECO:0000256" key="6">
    <source>
        <dbReference type="ARBA" id="ARBA00022801"/>
    </source>
</evidence>
<evidence type="ECO:0000256" key="13">
    <source>
        <dbReference type="SAM" id="SignalP"/>
    </source>
</evidence>
<keyword evidence="4 10" id="KW-0645">Protease</keyword>
<comment type="caution">
    <text evidence="15">The sequence shown here is derived from an EMBL/GenBank/DDBJ whole genome shotgun (WGS) entry which is preliminary data.</text>
</comment>
<comment type="similarity">
    <text evidence="2 10">Belongs to the peptidase S8 family.</text>
</comment>
<evidence type="ECO:0000256" key="1">
    <source>
        <dbReference type="ARBA" id="ARBA00004162"/>
    </source>
</evidence>
<comment type="subcellular location">
    <subcellularLocation>
        <location evidence="1">Cell membrane</location>
        <topology evidence="1">Single-pass membrane protein</topology>
    </subcellularLocation>
</comment>
<proteinExistence type="inferred from homology"/>
<keyword evidence="13" id="KW-0732">Signal</keyword>
<feature type="active site" description="Charge relay system" evidence="10">
    <location>
        <position position="255"/>
    </location>
</feature>
<dbReference type="GO" id="GO:0006508">
    <property type="term" value="P:proteolysis"/>
    <property type="evidence" value="ECO:0007669"/>
    <property type="project" value="UniProtKB-KW"/>
</dbReference>
<dbReference type="GO" id="GO:0005886">
    <property type="term" value="C:plasma membrane"/>
    <property type="evidence" value="ECO:0007669"/>
    <property type="project" value="UniProtKB-SubCell"/>
</dbReference>
<keyword evidence="3" id="KW-1003">Cell membrane</keyword>
<dbReference type="PANTHER" id="PTHR43806:SF11">
    <property type="entry name" value="CEREVISIN-RELATED"/>
    <property type="match status" value="1"/>
</dbReference>
<evidence type="ECO:0000256" key="12">
    <source>
        <dbReference type="SAM" id="Phobius"/>
    </source>
</evidence>
<evidence type="ECO:0000256" key="3">
    <source>
        <dbReference type="ARBA" id="ARBA00022475"/>
    </source>
</evidence>
<evidence type="ECO:0000313" key="15">
    <source>
        <dbReference type="EMBL" id="NVK81215.1"/>
    </source>
</evidence>
<dbReference type="PROSITE" id="PS00136">
    <property type="entry name" value="SUBTILASE_ASP"/>
    <property type="match status" value="1"/>
</dbReference>
<dbReference type="Gene3D" id="3.40.50.200">
    <property type="entry name" value="Peptidase S8/S53 domain"/>
    <property type="match status" value="1"/>
</dbReference>
<keyword evidence="8 12" id="KW-1133">Transmembrane helix</keyword>
<feature type="region of interest" description="Disordered" evidence="11">
    <location>
        <begin position="311"/>
        <end position="357"/>
    </location>
</feature>
<evidence type="ECO:0000256" key="11">
    <source>
        <dbReference type="SAM" id="MobiDB-lite"/>
    </source>
</evidence>
<evidence type="ECO:0000259" key="14">
    <source>
        <dbReference type="Pfam" id="PF00082"/>
    </source>
</evidence>
<organism evidence="15 16">
    <name type="scientific">Streptomyces morookaense</name>
    <name type="common">Streptoverticillium morookaense</name>
    <dbReference type="NCBI Taxonomy" id="1970"/>
    <lineage>
        <taxon>Bacteria</taxon>
        <taxon>Bacillati</taxon>
        <taxon>Actinomycetota</taxon>
        <taxon>Actinomycetes</taxon>
        <taxon>Kitasatosporales</taxon>
        <taxon>Streptomycetaceae</taxon>
        <taxon>Streptomyces</taxon>
    </lineage>
</organism>
<feature type="domain" description="Peptidase S8/S53" evidence="14">
    <location>
        <begin position="55"/>
        <end position="304"/>
    </location>
</feature>
<dbReference type="InterPro" id="IPR015500">
    <property type="entry name" value="Peptidase_S8_subtilisin-rel"/>
</dbReference>
<evidence type="ECO:0000256" key="9">
    <source>
        <dbReference type="ARBA" id="ARBA00023136"/>
    </source>
</evidence>
<dbReference type="PANTHER" id="PTHR43806">
    <property type="entry name" value="PEPTIDASE S8"/>
    <property type="match status" value="1"/>
</dbReference>
<dbReference type="PROSITE" id="PS51892">
    <property type="entry name" value="SUBTILASE"/>
    <property type="match status" value="1"/>
</dbReference>
<keyword evidence="5 12" id="KW-0812">Transmembrane</keyword>
<keyword evidence="7 10" id="KW-0720">Serine protease</keyword>
<feature type="transmembrane region" description="Helical" evidence="12">
    <location>
        <begin position="366"/>
        <end position="386"/>
    </location>
</feature>
<dbReference type="InterPro" id="IPR000209">
    <property type="entry name" value="Peptidase_S8/S53_dom"/>
</dbReference>
<dbReference type="PRINTS" id="PR00723">
    <property type="entry name" value="SUBTILISIN"/>
</dbReference>
<feature type="signal peptide" evidence="13">
    <location>
        <begin position="1"/>
        <end position="27"/>
    </location>
</feature>
<dbReference type="InterPro" id="IPR023827">
    <property type="entry name" value="Peptidase_S8_Asp-AS"/>
</dbReference>
<reference evidence="15 16" key="1">
    <citation type="submission" date="2020-04" db="EMBL/GenBank/DDBJ databases">
        <title>Draft Genome Sequence of Streptomyces morookaense DSM 40503, an 8-azaguanine-producing strain.</title>
        <authorList>
            <person name="Qi J."/>
            <person name="Gao J.-M."/>
        </authorList>
    </citation>
    <scope>NUCLEOTIDE SEQUENCE [LARGE SCALE GENOMIC DNA]</scope>
    <source>
        <strain evidence="15 16">DSM 40503</strain>
    </source>
</reference>
<evidence type="ECO:0000256" key="8">
    <source>
        <dbReference type="ARBA" id="ARBA00022989"/>
    </source>
</evidence>
<dbReference type="Pfam" id="PF00082">
    <property type="entry name" value="Peptidase_S8"/>
    <property type="match status" value="1"/>
</dbReference>
<evidence type="ECO:0000256" key="7">
    <source>
        <dbReference type="ARBA" id="ARBA00022825"/>
    </source>
</evidence>
<evidence type="ECO:0000256" key="4">
    <source>
        <dbReference type="ARBA" id="ARBA00022670"/>
    </source>
</evidence>
<dbReference type="EMBL" id="JABBXF010000073">
    <property type="protein sequence ID" value="NVK81215.1"/>
    <property type="molecule type" value="Genomic_DNA"/>
</dbReference>
<feature type="chain" id="PRO_5039719682" evidence="13">
    <location>
        <begin position="28"/>
        <end position="391"/>
    </location>
</feature>
<feature type="active site" description="Charge relay system" evidence="10">
    <location>
        <position position="98"/>
    </location>
</feature>
<sequence>MLSITMRRTRSWLVAGTALLFVGVVGAQAQADTIRSKEWYLDAMHAEEMWKTSTGSGVTVAVIDSGVDADLPDLRGQVLDGKDFSGLPGNAHTDTSGHGSQMALFVAGTGKGAGTLGLAPGARILPVRALGSDIFKTDSALASSIRYAADSDAKIINMSLGSPTYNPAVAEAVKYALGKGKLLFASVGNTGDKGNLVEYPAAYPGVVGVAAVDREIKAASWSQSGPEVDLAAPGTEMVAPCADGTSDVCIVKGTSGASAIAAASAALIWSAHPNWTGNQVLRVLINTAGGPKSGEKRSDTLGYGVVRPRIALQNPGDPGPPDVSPLPDAAALTRDASNPHAGGSATQERSAAGRSHDNGLLSQRNLLVVGIAAVAALAITVSVIVVRRRKA</sequence>
<dbReference type="NCBIfam" id="TIGR03921">
    <property type="entry name" value="T7SS_mycosin"/>
    <property type="match status" value="1"/>
</dbReference>
<dbReference type="GO" id="GO:0004252">
    <property type="term" value="F:serine-type endopeptidase activity"/>
    <property type="evidence" value="ECO:0007669"/>
    <property type="project" value="UniProtKB-UniRule"/>
</dbReference>
<feature type="active site" description="Charge relay system" evidence="10">
    <location>
        <position position="64"/>
    </location>
</feature>
<keyword evidence="6 10" id="KW-0378">Hydrolase</keyword>
<dbReference type="InterPro" id="IPR050131">
    <property type="entry name" value="Peptidase_S8_subtilisin-like"/>
</dbReference>
<evidence type="ECO:0000256" key="10">
    <source>
        <dbReference type="PROSITE-ProRule" id="PRU01240"/>
    </source>
</evidence>
<keyword evidence="9 12" id="KW-0472">Membrane</keyword>
<evidence type="ECO:0000256" key="2">
    <source>
        <dbReference type="ARBA" id="ARBA00011073"/>
    </source>
</evidence>
<accession>A0A7Y7B8Z2</accession>
<keyword evidence="16" id="KW-1185">Reference proteome</keyword>